<dbReference type="SUPFAM" id="SSF51445">
    <property type="entry name" value="(Trans)glycosidases"/>
    <property type="match status" value="1"/>
</dbReference>
<dbReference type="PANTHER" id="PTHR30480">
    <property type="entry name" value="BETA-HEXOSAMINIDASE-RELATED"/>
    <property type="match status" value="1"/>
</dbReference>
<keyword evidence="5" id="KW-0326">Glycosidase</keyword>
<accession>A0A923REG5</accession>
<evidence type="ECO:0000256" key="3">
    <source>
        <dbReference type="ARBA" id="ARBA00012663"/>
    </source>
</evidence>
<dbReference type="Gene3D" id="3.20.20.300">
    <property type="entry name" value="Glycoside hydrolase, family 3, N-terminal domain"/>
    <property type="match status" value="1"/>
</dbReference>
<dbReference type="EMBL" id="JACONZ010000005">
    <property type="protein sequence ID" value="MBC5582272.1"/>
    <property type="molecule type" value="Genomic_DNA"/>
</dbReference>
<evidence type="ECO:0000256" key="5">
    <source>
        <dbReference type="ARBA" id="ARBA00023295"/>
    </source>
</evidence>
<feature type="domain" description="Glycoside hydrolase family 3 N-terminal" evidence="6">
    <location>
        <begin position="43"/>
        <end position="350"/>
    </location>
</feature>
<protein>
    <recommendedName>
        <fullName evidence="3">beta-N-acetylhexosaminidase</fullName>
        <ecNumber evidence="3">3.2.1.52</ecNumber>
    </recommendedName>
</protein>
<dbReference type="InterPro" id="IPR001764">
    <property type="entry name" value="Glyco_hydro_3_N"/>
</dbReference>
<dbReference type="Pfam" id="PF00933">
    <property type="entry name" value="Glyco_hydro_3"/>
    <property type="match status" value="1"/>
</dbReference>
<dbReference type="InterPro" id="IPR050226">
    <property type="entry name" value="NagZ_Beta-hexosaminidase"/>
</dbReference>
<comment type="similarity">
    <text evidence="2">Belongs to the glycosyl hydrolase 3 family.</text>
</comment>
<gene>
    <name evidence="7" type="ORF">H8S23_12215</name>
</gene>
<evidence type="ECO:0000313" key="8">
    <source>
        <dbReference type="Proteomes" id="UP000659630"/>
    </source>
</evidence>
<dbReference type="Gene3D" id="3.40.50.1700">
    <property type="entry name" value="Glycoside hydrolase family 3 C-terminal domain"/>
    <property type="match status" value="1"/>
</dbReference>
<dbReference type="EC" id="3.2.1.52" evidence="3"/>
<dbReference type="InterPro" id="IPR036962">
    <property type="entry name" value="Glyco_hydro_3_N_sf"/>
</dbReference>
<keyword evidence="8" id="KW-1185">Reference proteome</keyword>
<evidence type="ECO:0000259" key="6">
    <source>
        <dbReference type="Pfam" id="PF00933"/>
    </source>
</evidence>
<evidence type="ECO:0000256" key="4">
    <source>
        <dbReference type="ARBA" id="ARBA00022801"/>
    </source>
</evidence>
<dbReference type="Proteomes" id="UP000659630">
    <property type="component" value="Unassembled WGS sequence"/>
</dbReference>
<dbReference type="PANTHER" id="PTHR30480:SF13">
    <property type="entry name" value="BETA-HEXOSAMINIDASE"/>
    <property type="match status" value="1"/>
</dbReference>
<evidence type="ECO:0000313" key="7">
    <source>
        <dbReference type="EMBL" id="MBC5582272.1"/>
    </source>
</evidence>
<proteinExistence type="inferred from homology"/>
<dbReference type="InterPro" id="IPR036881">
    <property type="entry name" value="Glyco_hydro_3_C_sf"/>
</dbReference>
<dbReference type="GO" id="GO:0009254">
    <property type="term" value="P:peptidoglycan turnover"/>
    <property type="evidence" value="ECO:0007669"/>
    <property type="project" value="TreeGrafter"/>
</dbReference>
<sequence length="565" mass="62334">MVDLKAKPFYLDDEACAWVRGTLAGMTDLEKIGQLFCEILWDRPDSDPEDLFANITPGGVMYRPFSGARMNEVSRLLQSKAKIPLLIACNLERGGSGGNGGLTDGTYVASPMGAAATGDPQQEYRLGLVAAREGAAAGINWTFEPIVDLDRNPENPITNVRTFGSDPDRVIAMAEAYMDACRENGVATTIKHFPGDGVDYRDQHLMASVNSLSAEDWYASYGRVYQTLIDYGAPTLMSAHILQPALTREVDPDIADGDILPGSLSRELNQGILREKFGFNGLIVTDATQMVGFTCSMPRSRAVPTAIEHGADMFLFTVNQKEDVEYMKQGLREGILSRARLDEAVTRILALKASLGLHCKQPLVPPLSALEVLGCEEHRAWAAELADKCVTLVKDREKLLPLSPAKTPKVKLIAVTNEKVSPGEQLPEVELFRQLLEREGFQVDYFKDSAYPGAALSLADYRRETDLLIYYANMKVSSNQTTIRITWDDFLGEDSPKYVCDIPTLFLSFSNPYHLTDVPMVRTYINAYTSNEVTVRAVVEKLMGRSAFQGQSPVDPFCGLWDAAR</sequence>
<reference evidence="7" key="1">
    <citation type="submission" date="2020-08" db="EMBL/GenBank/DDBJ databases">
        <title>Genome public.</title>
        <authorList>
            <person name="Liu C."/>
            <person name="Sun Q."/>
        </authorList>
    </citation>
    <scope>NUCLEOTIDE SEQUENCE</scope>
    <source>
        <strain evidence="7">BX8</strain>
    </source>
</reference>
<dbReference type="GO" id="GO:0005975">
    <property type="term" value="P:carbohydrate metabolic process"/>
    <property type="evidence" value="ECO:0007669"/>
    <property type="project" value="InterPro"/>
</dbReference>
<dbReference type="InterPro" id="IPR017853">
    <property type="entry name" value="GH"/>
</dbReference>
<organism evidence="7 8">
    <name type="scientific">Anaerofilum hominis</name>
    <dbReference type="NCBI Taxonomy" id="2763016"/>
    <lineage>
        <taxon>Bacteria</taxon>
        <taxon>Bacillati</taxon>
        <taxon>Bacillota</taxon>
        <taxon>Clostridia</taxon>
        <taxon>Eubacteriales</taxon>
        <taxon>Oscillospiraceae</taxon>
        <taxon>Anaerofilum</taxon>
    </lineage>
</organism>
<evidence type="ECO:0000256" key="2">
    <source>
        <dbReference type="ARBA" id="ARBA00005336"/>
    </source>
</evidence>
<dbReference type="RefSeq" id="WP_186888637.1">
    <property type="nucleotide sequence ID" value="NZ_JACONZ010000005.1"/>
</dbReference>
<name>A0A923REG5_9FIRM</name>
<comment type="catalytic activity">
    <reaction evidence="1">
        <text>Hydrolysis of terminal non-reducing N-acetyl-D-hexosamine residues in N-acetyl-beta-D-hexosaminides.</text>
        <dbReference type="EC" id="3.2.1.52"/>
    </reaction>
</comment>
<keyword evidence="4 7" id="KW-0378">Hydrolase</keyword>
<comment type="caution">
    <text evidence="7">The sequence shown here is derived from an EMBL/GenBank/DDBJ whole genome shotgun (WGS) entry which is preliminary data.</text>
</comment>
<dbReference type="AlphaFoldDB" id="A0A923REG5"/>
<dbReference type="GO" id="GO:0004563">
    <property type="term" value="F:beta-N-acetylhexosaminidase activity"/>
    <property type="evidence" value="ECO:0007669"/>
    <property type="project" value="UniProtKB-EC"/>
</dbReference>
<evidence type="ECO:0000256" key="1">
    <source>
        <dbReference type="ARBA" id="ARBA00001231"/>
    </source>
</evidence>